<accession>A0ABZ2N383</accession>
<keyword evidence="3" id="KW-1185">Reference proteome</keyword>
<dbReference type="InterPro" id="IPR020144">
    <property type="entry name" value="SpoVAB"/>
</dbReference>
<keyword evidence="1" id="KW-0472">Membrane</keyword>
<feature type="transmembrane region" description="Helical" evidence="1">
    <location>
        <begin position="16"/>
        <end position="40"/>
    </location>
</feature>
<keyword evidence="1" id="KW-0812">Transmembrane</keyword>
<feature type="transmembrane region" description="Helical" evidence="1">
    <location>
        <begin position="125"/>
        <end position="147"/>
    </location>
</feature>
<evidence type="ECO:0000313" key="3">
    <source>
        <dbReference type="Proteomes" id="UP001387364"/>
    </source>
</evidence>
<feature type="transmembrane region" description="Helical" evidence="1">
    <location>
        <begin position="61"/>
        <end position="78"/>
    </location>
</feature>
<sequence length="150" mass="16413">MSIKKVGRIVGTVHNVLLAFLGLSGGLSVGVGYVAFITVLGVIPRMMQMTKTFRRIREYEWAVISGVLAGTTGSLHPIRLFVSAWWLLPIGLLSGMFIGMLAAALTEVLNVFPIIAKRLGVHEHILVLIMAIVLGKIAGSLFQWLYFVHQ</sequence>
<gene>
    <name evidence="2" type="ORF">WDJ61_11730</name>
</gene>
<dbReference type="Pfam" id="PF13782">
    <property type="entry name" value="SpoVAB"/>
    <property type="match status" value="1"/>
</dbReference>
<dbReference type="EMBL" id="CP147404">
    <property type="protein sequence ID" value="WXB91934.1"/>
    <property type="molecule type" value="Genomic_DNA"/>
</dbReference>
<reference evidence="2 3" key="1">
    <citation type="submission" date="2024-02" db="EMBL/GenBank/DDBJ databases">
        <title>Seven novel Bacillus-like species.</title>
        <authorList>
            <person name="Liu G."/>
        </authorList>
    </citation>
    <scope>NUCLEOTIDE SEQUENCE [LARGE SCALE GENOMIC DNA]</scope>
    <source>
        <strain evidence="2 3">FJAT-52991</strain>
    </source>
</reference>
<proteinExistence type="predicted"/>
<organism evidence="2 3">
    <name type="scientific">Bacillus kandeliae</name>
    <dbReference type="NCBI Taxonomy" id="3129297"/>
    <lineage>
        <taxon>Bacteria</taxon>
        <taxon>Bacillati</taxon>
        <taxon>Bacillota</taxon>
        <taxon>Bacilli</taxon>
        <taxon>Bacillales</taxon>
        <taxon>Bacillaceae</taxon>
        <taxon>Bacillus</taxon>
    </lineage>
</organism>
<evidence type="ECO:0000313" key="2">
    <source>
        <dbReference type="EMBL" id="WXB91934.1"/>
    </source>
</evidence>
<evidence type="ECO:0000256" key="1">
    <source>
        <dbReference type="SAM" id="Phobius"/>
    </source>
</evidence>
<dbReference type="Proteomes" id="UP001387364">
    <property type="component" value="Chromosome"/>
</dbReference>
<protein>
    <submittedName>
        <fullName evidence="2">Stage V sporulation protein AB</fullName>
    </submittedName>
</protein>
<name>A0ABZ2N383_9BACI</name>
<keyword evidence="1" id="KW-1133">Transmembrane helix</keyword>
<feature type="transmembrane region" description="Helical" evidence="1">
    <location>
        <begin position="84"/>
        <end position="105"/>
    </location>
</feature>